<feature type="compositionally biased region" description="Polar residues" evidence="1">
    <location>
        <begin position="142"/>
        <end position="152"/>
    </location>
</feature>
<accession>A0A7R9DFT2</accession>
<evidence type="ECO:0000256" key="1">
    <source>
        <dbReference type="SAM" id="MobiDB-lite"/>
    </source>
</evidence>
<feature type="region of interest" description="Disordered" evidence="1">
    <location>
        <begin position="133"/>
        <end position="152"/>
    </location>
</feature>
<name>A0A7R9DFT2_TIMPO</name>
<dbReference type="EMBL" id="OD006301">
    <property type="protein sequence ID" value="CAD7412771.1"/>
    <property type="molecule type" value="Genomic_DNA"/>
</dbReference>
<organism evidence="2">
    <name type="scientific">Timema poppense</name>
    <name type="common">Walking stick</name>
    <dbReference type="NCBI Taxonomy" id="170557"/>
    <lineage>
        <taxon>Eukaryota</taxon>
        <taxon>Metazoa</taxon>
        <taxon>Ecdysozoa</taxon>
        <taxon>Arthropoda</taxon>
        <taxon>Hexapoda</taxon>
        <taxon>Insecta</taxon>
        <taxon>Pterygota</taxon>
        <taxon>Neoptera</taxon>
        <taxon>Polyneoptera</taxon>
        <taxon>Phasmatodea</taxon>
        <taxon>Timematodea</taxon>
        <taxon>Timematoidea</taxon>
        <taxon>Timematidae</taxon>
        <taxon>Timema</taxon>
    </lineage>
</organism>
<protein>
    <submittedName>
        <fullName evidence="2">Uncharacterized protein</fullName>
    </submittedName>
</protein>
<proteinExistence type="predicted"/>
<sequence length="152" mass="16898">MPPKFRVLNLPESSVCPWSKGSKSPSHWLLTRAALRSFLSRGKVVSKSGSLEISLSNAQLFATTRGNKSFPRSYHKVWPALLVDQQQSTDPPRWPSGLKRYSRSRLDCRLRGDQEPALREQQCSLYLAVSPSSPPPPMCACAQQSNTTSLAQ</sequence>
<dbReference type="AlphaFoldDB" id="A0A7R9DFT2"/>
<evidence type="ECO:0000313" key="2">
    <source>
        <dbReference type="EMBL" id="CAD7412771.1"/>
    </source>
</evidence>
<gene>
    <name evidence="2" type="ORF">TPSB3V08_LOCUS8620</name>
</gene>
<reference evidence="2" key="1">
    <citation type="submission" date="2020-11" db="EMBL/GenBank/DDBJ databases">
        <authorList>
            <person name="Tran Van P."/>
        </authorList>
    </citation>
    <scope>NUCLEOTIDE SEQUENCE</scope>
</reference>